<dbReference type="EMBL" id="JAAMCP010000013">
    <property type="protein sequence ID" value="NTF39447.1"/>
    <property type="molecule type" value="Genomic_DNA"/>
</dbReference>
<reference evidence="2" key="2">
    <citation type="submission" date="2020-02" db="EMBL/GenBank/DDBJ databases">
        <title>Unexpected conservation and global transmission of agrobacterial virulence plasmids.</title>
        <authorList>
            <person name="Weisberg A.J."/>
            <person name="Davis E.W. II"/>
            <person name="Tabima J.R."/>
            <person name="Belcher M.S."/>
            <person name="Miller M."/>
            <person name="Kuo C.-H."/>
            <person name="Loper J.E."/>
            <person name="Grunwald N.J."/>
            <person name="Putnam M.L."/>
            <person name="Chang J.H."/>
        </authorList>
    </citation>
    <scope>NUCLEOTIDE SEQUENCE</scope>
    <source>
        <strain evidence="2">W2/73</strain>
        <plasmid evidence="2">pW2_73_5</plasmid>
    </source>
</reference>
<keyword evidence="4" id="KW-1185">Reference proteome</keyword>
<dbReference type="AlphaFoldDB" id="A0AAE7UTY3"/>
<protein>
    <submittedName>
        <fullName evidence="2">Uncharacterized protein</fullName>
    </submittedName>
</protein>
<reference evidence="1 4" key="1">
    <citation type="journal article" date="2020" name="Science">
        <title>Unexpected conservation and global transmission of agrobacterial virulence plasmids.</title>
        <authorList>
            <person name="Weisberg A.J."/>
            <person name="Davis E.W. 2nd"/>
            <person name="Tabima J."/>
            <person name="Belcher M.S."/>
            <person name="Miller M."/>
            <person name="Kuo C.H."/>
            <person name="Loper J.E."/>
            <person name="Grunwald N.J."/>
            <person name="Putnam M.L."/>
            <person name="Chang J.H."/>
        </authorList>
    </citation>
    <scope>NUCLEOTIDE SEQUENCE [LARGE SCALE GENOMIC DNA]</scope>
    <source>
        <strain evidence="1 4">A19/93</strain>
    </source>
</reference>
<proteinExistence type="predicted"/>
<evidence type="ECO:0000313" key="1">
    <source>
        <dbReference type="EMBL" id="NTF39447.1"/>
    </source>
</evidence>
<evidence type="ECO:0000313" key="4">
    <source>
        <dbReference type="Proteomes" id="UP000822331"/>
    </source>
</evidence>
<organism evidence="2 3">
    <name type="scientific">Agrobacterium rubi</name>
    <dbReference type="NCBI Taxonomy" id="28099"/>
    <lineage>
        <taxon>Bacteria</taxon>
        <taxon>Pseudomonadati</taxon>
        <taxon>Pseudomonadota</taxon>
        <taxon>Alphaproteobacteria</taxon>
        <taxon>Hyphomicrobiales</taxon>
        <taxon>Rhizobiaceae</taxon>
        <taxon>Rhizobium/Agrobacterium group</taxon>
        <taxon>Agrobacterium</taxon>
    </lineage>
</organism>
<accession>A0AAE7UTY3</accession>
<dbReference type="RefSeq" id="WP_065698988.1">
    <property type="nucleotide sequence ID" value="NZ_CP049212.1"/>
</dbReference>
<dbReference type="EMBL" id="CP049212">
    <property type="protein sequence ID" value="QTG03911.1"/>
    <property type="molecule type" value="Genomic_DNA"/>
</dbReference>
<evidence type="ECO:0000313" key="2">
    <source>
        <dbReference type="EMBL" id="QTG03911.1"/>
    </source>
</evidence>
<dbReference type="Proteomes" id="UP000822331">
    <property type="component" value="Unassembled WGS sequence"/>
</dbReference>
<dbReference type="KEGG" id="arui:G6M88_26045"/>
<geneLocation type="plasmid" evidence="2 3">
    <name>pW2_73_5</name>
</geneLocation>
<evidence type="ECO:0000313" key="3">
    <source>
        <dbReference type="Proteomes" id="UP000663912"/>
    </source>
</evidence>
<gene>
    <name evidence="1" type="ORF">G6L72_22345</name>
    <name evidence="2" type="ORF">G6M88_26045</name>
</gene>
<sequence>MVIKGLDKLTRELKQAEKAMGEIDGELGQITYDPNDPASIEQAIQTGHDLIDERLGSYASNPFVSPLIDGMKEQIRETMGSFAGGGGILR</sequence>
<name>A0AAE7UTY3_9HYPH</name>
<dbReference type="Proteomes" id="UP000663912">
    <property type="component" value="Plasmid pW2_73_5"/>
</dbReference>
<keyword evidence="2" id="KW-0614">Plasmid</keyword>